<dbReference type="EMBL" id="BNCD01000005">
    <property type="protein sequence ID" value="GHH76942.1"/>
    <property type="molecule type" value="Genomic_DNA"/>
</dbReference>
<name>A0A919G2E9_9ACTN</name>
<gene>
    <name evidence="3" type="ORF">GCM10018793_24020</name>
</gene>
<keyword evidence="4" id="KW-1185">Reference proteome</keyword>
<keyword evidence="2" id="KW-1133">Transmembrane helix</keyword>
<reference evidence="3" key="2">
    <citation type="submission" date="2020-09" db="EMBL/GenBank/DDBJ databases">
        <authorList>
            <person name="Sun Q."/>
            <person name="Ohkuma M."/>
        </authorList>
    </citation>
    <scope>NUCLEOTIDE SEQUENCE</scope>
    <source>
        <strain evidence="3">JCM 5069</strain>
    </source>
</reference>
<accession>A0A919G2E9</accession>
<feature type="region of interest" description="Disordered" evidence="1">
    <location>
        <begin position="108"/>
        <end position="129"/>
    </location>
</feature>
<proteinExistence type="predicted"/>
<evidence type="ECO:0000256" key="2">
    <source>
        <dbReference type="SAM" id="Phobius"/>
    </source>
</evidence>
<organism evidence="3 4">
    <name type="scientific">Streptomyces sulfonofaciens</name>
    <dbReference type="NCBI Taxonomy" id="68272"/>
    <lineage>
        <taxon>Bacteria</taxon>
        <taxon>Bacillati</taxon>
        <taxon>Actinomycetota</taxon>
        <taxon>Actinomycetes</taxon>
        <taxon>Kitasatosporales</taxon>
        <taxon>Streptomycetaceae</taxon>
        <taxon>Streptomyces</taxon>
    </lineage>
</organism>
<dbReference type="Proteomes" id="UP000603708">
    <property type="component" value="Unassembled WGS sequence"/>
</dbReference>
<comment type="caution">
    <text evidence="3">The sequence shown here is derived from an EMBL/GenBank/DDBJ whole genome shotgun (WGS) entry which is preliminary data.</text>
</comment>
<dbReference type="AlphaFoldDB" id="A0A919G2E9"/>
<evidence type="ECO:0000313" key="4">
    <source>
        <dbReference type="Proteomes" id="UP000603708"/>
    </source>
</evidence>
<protein>
    <submittedName>
        <fullName evidence="3">Uncharacterized protein</fullName>
    </submittedName>
</protein>
<sequence length="129" mass="13011">MATVPNVAGWPIAWRNTFVPFHPVAHLLANPLGVCRPGRVPPGGERGTMDRSLLSTRAALVCLLAVLVGLGAGLLSVCAGDAPARGVLCGLAAAGAAVPVFNQAITPEAGSRGRTAGRPSQARRGDGRG</sequence>
<feature type="transmembrane region" description="Helical" evidence="2">
    <location>
        <begin position="58"/>
        <end position="77"/>
    </location>
</feature>
<evidence type="ECO:0000313" key="3">
    <source>
        <dbReference type="EMBL" id="GHH76942.1"/>
    </source>
</evidence>
<evidence type="ECO:0000256" key="1">
    <source>
        <dbReference type="SAM" id="MobiDB-lite"/>
    </source>
</evidence>
<reference evidence="3" key="1">
    <citation type="journal article" date="2014" name="Int. J. Syst. Evol. Microbiol.">
        <title>Complete genome sequence of Corynebacterium casei LMG S-19264T (=DSM 44701T), isolated from a smear-ripened cheese.</title>
        <authorList>
            <consortium name="US DOE Joint Genome Institute (JGI-PGF)"/>
            <person name="Walter F."/>
            <person name="Albersmeier A."/>
            <person name="Kalinowski J."/>
            <person name="Ruckert C."/>
        </authorList>
    </citation>
    <scope>NUCLEOTIDE SEQUENCE</scope>
    <source>
        <strain evidence="3">JCM 5069</strain>
    </source>
</reference>
<keyword evidence="2" id="KW-0812">Transmembrane</keyword>
<keyword evidence="2" id="KW-0472">Membrane</keyword>